<evidence type="ECO:0000313" key="2">
    <source>
        <dbReference type="Proteomes" id="UP000323632"/>
    </source>
</evidence>
<evidence type="ECO:0000313" key="1">
    <source>
        <dbReference type="EMBL" id="KAA5532602.1"/>
    </source>
</evidence>
<protein>
    <submittedName>
        <fullName evidence="1">Uncharacterized protein</fullName>
    </submittedName>
</protein>
<organism evidence="1 2">
    <name type="scientific">Taibaiella lutea</name>
    <dbReference type="NCBI Taxonomy" id="2608001"/>
    <lineage>
        <taxon>Bacteria</taxon>
        <taxon>Pseudomonadati</taxon>
        <taxon>Bacteroidota</taxon>
        <taxon>Chitinophagia</taxon>
        <taxon>Chitinophagales</taxon>
        <taxon>Chitinophagaceae</taxon>
        <taxon>Taibaiella</taxon>
    </lineage>
</organism>
<keyword evidence="2" id="KW-1185">Reference proteome</keyword>
<dbReference type="EMBL" id="VWSH01000004">
    <property type="protein sequence ID" value="KAA5532602.1"/>
    <property type="molecule type" value="Genomic_DNA"/>
</dbReference>
<accession>A0A5M6CFB3</accession>
<name>A0A5M6CFB3_9BACT</name>
<gene>
    <name evidence="1" type="ORF">F0919_17625</name>
</gene>
<sequence length="97" mass="11065">MNYILEVYSDGLFIPITGTAVVETNNTVILEFGIDDHFNNPEWMTQNVYKIESEPYKEAGLANNVENIKVNTFLFDAQRDIMTHLDQNGFLPVQHSA</sequence>
<dbReference type="Proteomes" id="UP000323632">
    <property type="component" value="Unassembled WGS sequence"/>
</dbReference>
<proteinExistence type="predicted"/>
<comment type="caution">
    <text evidence="1">The sequence shown here is derived from an EMBL/GenBank/DDBJ whole genome shotgun (WGS) entry which is preliminary data.</text>
</comment>
<dbReference type="RefSeq" id="WP_150034106.1">
    <property type="nucleotide sequence ID" value="NZ_VWSH01000004.1"/>
</dbReference>
<dbReference type="AlphaFoldDB" id="A0A5M6CFB3"/>
<reference evidence="1 2" key="1">
    <citation type="submission" date="2019-09" db="EMBL/GenBank/DDBJ databases">
        <title>Genome sequence and assembly of Taibaiella sp.</title>
        <authorList>
            <person name="Chhetri G."/>
        </authorList>
    </citation>
    <scope>NUCLEOTIDE SEQUENCE [LARGE SCALE GENOMIC DNA]</scope>
    <source>
        <strain evidence="1 2">KVB11</strain>
    </source>
</reference>